<gene>
    <name evidence="1" type="ORF">MNBD_GAMMA08-1316</name>
</gene>
<proteinExistence type="predicted"/>
<accession>A0A3B0XVJ5</accession>
<reference evidence="1" key="1">
    <citation type="submission" date="2018-06" db="EMBL/GenBank/DDBJ databases">
        <authorList>
            <person name="Zhirakovskaya E."/>
        </authorList>
    </citation>
    <scope>NUCLEOTIDE SEQUENCE</scope>
</reference>
<dbReference type="EMBL" id="UOFH01000128">
    <property type="protein sequence ID" value="VAW60214.1"/>
    <property type="molecule type" value="Genomic_DNA"/>
</dbReference>
<dbReference type="AlphaFoldDB" id="A0A3B0XVJ5"/>
<name>A0A3B0XVJ5_9ZZZZ</name>
<organism evidence="1">
    <name type="scientific">hydrothermal vent metagenome</name>
    <dbReference type="NCBI Taxonomy" id="652676"/>
    <lineage>
        <taxon>unclassified sequences</taxon>
        <taxon>metagenomes</taxon>
        <taxon>ecological metagenomes</taxon>
    </lineage>
</organism>
<sequence>MKFCIREWSENSVVLMTQSGHVLAYFSSVSDALDVCSQWYGSQAGELKCNVDVWYRENNIKKPASVAVA</sequence>
<protein>
    <submittedName>
        <fullName evidence="1">Uncharacterized protein</fullName>
    </submittedName>
</protein>
<evidence type="ECO:0000313" key="1">
    <source>
        <dbReference type="EMBL" id="VAW60214.1"/>
    </source>
</evidence>